<evidence type="ECO:0000256" key="1">
    <source>
        <dbReference type="SAM" id="Phobius"/>
    </source>
</evidence>
<feature type="transmembrane region" description="Helical" evidence="1">
    <location>
        <begin position="104"/>
        <end position="124"/>
    </location>
</feature>
<organism evidence="2 3">
    <name type="scientific">Microlunatus aurantiacus</name>
    <dbReference type="NCBI Taxonomy" id="446786"/>
    <lineage>
        <taxon>Bacteria</taxon>
        <taxon>Bacillati</taxon>
        <taxon>Actinomycetota</taxon>
        <taxon>Actinomycetes</taxon>
        <taxon>Propionibacteriales</taxon>
        <taxon>Propionibacteriaceae</taxon>
        <taxon>Microlunatus</taxon>
    </lineage>
</organism>
<feature type="transmembrane region" description="Helical" evidence="1">
    <location>
        <begin position="241"/>
        <end position="258"/>
    </location>
</feature>
<dbReference type="RefSeq" id="WP_344811222.1">
    <property type="nucleotide sequence ID" value="NZ_BAAAYX010000002.1"/>
</dbReference>
<evidence type="ECO:0000313" key="3">
    <source>
        <dbReference type="Proteomes" id="UP001500051"/>
    </source>
</evidence>
<keyword evidence="1" id="KW-0812">Transmembrane</keyword>
<feature type="transmembrane region" description="Helical" evidence="1">
    <location>
        <begin position="201"/>
        <end position="229"/>
    </location>
</feature>
<feature type="transmembrane region" description="Helical" evidence="1">
    <location>
        <begin position="539"/>
        <end position="563"/>
    </location>
</feature>
<keyword evidence="1" id="KW-1133">Transmembrane helix</keyword>
<keyword evidence="1" id="KW-0472">Membrane</keyword>
<accession>A0ABP7CY52</accession>
<feature type="transmembrane region" description="Helical" evidence="1">
    <location>
        <begin position="36"/>
        <end position="60"/>
    </location>
</feature>
<feature type="transmembrane region" description="Helical" evidence="1">
    <location>
        <begin position="358"/>
        <end position="376"/>
    </location>
</feature>
<feature type="transmembrane region" description="Helical" evidence="1">
    <location>
        <begin position="270"/>
        <end position="291"/>
    </location>
</feature>
<feature type="transmembrane region" description="Helical" evidence="1">
    <location>
        <begin position="469"/>
        <end position="488"/>
    </location>
</feature>
<feature type="transmembrane region" description="Helical" evidence="1">
    <location>
        <begin position="444"/>
        <end position="463"/>
    </location>
</feature>
<feature type="transmembrane region" description="Helical" evidence="1">
    <location>
        <begin position="508"/>
        <end position="527"/>
    </location>
</feature>
<feature type="transmembrane region" description="Helical" evidence="1">
    <location>
        <begin position="80"/>
        <end position="97"/>
    </location>
</feature>
<feature type="transmembrane region" description="Helical" evidence="1">
    <location>
        <begin position="162"/>
        <end position="181"/>
    </location>
</feature>
<reference evidence="3" key="1">
    <citation type="journal article" date="2019" name="Int. J. Syst. Evol. Microbiol.">
        <title>The Global Catalogue of Microorganisms (GCM) 10K type strain sequencing project: providing services to taxonomists for standard genome sequencing and annotation.</title>
        <authorList>
            <consortium name="The Broad Institute Genomics Platform"/>
            <consortium name="The Broad Institute Genome Sequencing Center for Infectious Disease"/>
            <person name="Wu L."/>
            <person name="Ma J."/>
        </authorList>
    </citation>
    <scope>NUCLEOTIDE SEQUENCE [LARGE SCALE GENOMIC DNA]</scope>
    <source>
        <strain evidence="3">JCM 16548</strain>
    </source>
</reference>
<feature type="transmembrane region" description="Helical" evidence="1">
    <location>
        <begin position="130"/>
        <end position="150"/>
    </location>
</feature>
<feature type="transmembrane region" description="Helical" evidence="1">
    <location>
        <begin position="383"/>
        <end position="405"/>
    </location>
</feature>
<protein>
    <submittedName>
        <fullName evidence="2">Uncharacterized protein</fullName>
    </submittedName>
</protein>
<proteinExistence type="predicted"/>
<evidence type="ECO:0000313" key="2">
    <source>
        <dbReference type="EMBL" id="GAA3696518.1"/>
    </source>
</evidence>
<keyword evidence="3" id="KW-1185">Reference proteome</keyword>
<dbReference type="EMBL" id="BAAAYX010000002">
    <property type="protein sequence ID" value="GAA3696518.1"/>
    <property type="molecule type" value="Genomic_DNA"/>
</dbReference>
<dbReference type="Proteomes" id="UP001500051">
    <property type="component" value="Unassembled WGS sequence"/>
</dbReference>
<name>A0ABP7CY52_9ACTN</name>
<feature type="transmembrane region" description="Helical" evidence="1">
    <location>
        <begin position="312"/>
        <end position="338"/>
    </location>
</feature>
<comment type="caution">
    <text evidence="2">The sequence shown here is derived from an EMBL/GenBank/DDBJ whole genome shotgun (WGS) entry which is preliminary data.</text>
</comment>
<gene>
    <name evidence="2" type="ORF">GCM10022204_10620</name>
</gene>
<feature type="transmembrane region" description="Helical" evidence="1">
    <location>
        <begin position="417"/>
        <end position="435"/>
    </location>
</feature>
<sequence>MSPRRPGRAVPSVIDQALLAKVREGRLRDDGWPYGLRAVVVVGAVLFASAALLALFAGPIRSWSDLTVPNSLSSSVPDSLVWVLVFLLTFCLALLTTAALHGPWWLTVLGLLSVALLLGAWSVATATTRGVPVAVGIPLLAMLAIVALLVTRRRRGLAWWEFPVVLGLIGIVLALCLHAFAGSDRLLGFRFAPVFLDQTLGLLTFLVLPAAFAAGAAVAEIAVGLTLVATRTAQRRSAGRWPYVVLAAVLVLRLAQEGRRLSDFDPVNSGWIAVLPAIGLAAVFAGIGWLISRLTPLSSVPVAGLPDDLSRIAVPVGAAVIAMLLPVYVFLFGFQIAVGVNPAAAPAGFDPSPLVDRLVDGFRVVLGLLLVGLALWQARRGRGGSALVLGGAGLMLTALGVRLLTGYRWALWLDPDALVSVATVVAVVAGVWLLLRRQLSRDRALGLAAVLALAVLLSVRSLIVDPFGVLLGYGGVAFVLFGVTWDFLTGSSWANTDGRRVSRPVRVLLALGYPLLTVTIVAADALIRRPRTFSDVNAFAELGELVLGTALLAAAVVVVLAAVRRNREVT</sequence>